<dbReference type="RefSeq" id="WP_271435562.1">
    <property type="nucleotide sequence ID" value="NZ_CP073355.1"/>
</dbReference>
<dbReference type="KEGG" id="taqu:KDW03_01130"/>
<organism evidence="2 3">
    <name type="scientific">Thermospira aquatica</name>
    <dbReference type="NCBI Taxonomy" id="2828656"/>
    <lineage>
        <taxon>Bacteria</taxon>
        <taxon>Pseudomonadati</taxon>
        <taxon>Spirochaetota</taxon>
        <taxon>Spirochaetia</taxon>
        <taxon>Brevinematales</taxon>
        <taxon>Thermospiraceae</taxon>
        <taxon>Thermospira</taxon>
    </lineage>
</organism>
<evidence type="ECO:0000313" key="3">
    <source>
        <dbReference type="Proteomes" id="UP001056539"/>
    </source>
</evidence>
<keyword evidence="2" id="KW-0808">Transferase</keyword>
<dbReference type="CDD" id="cd02440">
    <property type="entry name" value="AdoMet_MTases"/>
    <property type="match status" value="1"/>
</dbReference>
<dbReference type="Gene3D" id="3.40.50.150">
    <property type="entry name" value="Vaccinia Virus protein VP39"/>
    <property type="match status" value="1"/>
</dbReference>
<keyword evidence="2" id="KW-0489">Methyltransferase</keyword>
<feature type="domain" description="Methyltransferase type 12" evidence="1">
    <location>
        <begin position="48"/>
        <end position="118"/>
    </location>
</feature>
<proteinExistence type="predicted"/>
<gene>
    <name evidence="2" type="ORF">KDW03_01130</name>
</gene>
<dbReference type="GO" id="GO:0032259">
    <property type="term" value="P:methylation"/>
    <property type="evidence" value="ECO:0007669"/>
    <property type="project" value="UniProtKB-KW"/>
</dbReference>
<dbReference type="EMBL" id="CP073355">
    <property type="protein sequence ID" value="URA10435.1"/>
    <property type="molecule type" value="Genomic_DNA"/>
</dbReference>
<dbReference type="InterPro" id="IPR029063">
    <property type="entry name" value="SAM-dependent_MTases_sf"/>
</dbReference>
<dbReference type="Pfam" id="PF08242">
    <property type="entry name" value="Methyltransf_12"/>
    <property type="match status" value="1"/>
</dbReference>
<sequence length="197" mass="23068">MQKLREHYIRFLSADEEYAKLDWEDAYSHLKRFEVLQEAVSLEGKSLLDVGCGVASLYRYLKAYNISFHYTGIDALPEMIHIAQKLSPEAHLLTGDPFQNEIFSPESFDVVFASGIFNLNIGYSHDFLYHAIEKMHLWAKEYVVFNALHCRSQCQETTYLYYNPEQVVNFLSKKYGDTLRLIDDYLINDFTIVMKKH</sequence>
<accession>A0AAX3BE88</accession>
<keyword evidence="3" id="KW-1185">Reference proteome</keyword>
<dbReference type="SUPFAM" id="SSF53335">
    <property type="entry name" value="S-adenosyl-L-methionine-dependent methyltransferases"/>
    <property type="match status" value="1"/>
</dbReference>
<reference evidence="2" key="2">
    <citation type="submission" date="2022-06" db="EMBL/GenBank/DDBJ databases">
        <title>Thermospira aquatica gen. nov., sp. nov.</title>
        <authorList>
            <person name="Ben Ali Gam Z."/>
            <person name="Labat M."/>
        </authorList>
    </citation>
    <scope>NUCLEOTIDE SEQUENCE</scope>
    <source>
        <strain evidence="2">F1F22</strain>
    </source>
</reference>
<evidence type="ECO:0000259" key="1">
    <source>
        <dbReference type="Pfam" id="PF08242"/>
    </source>
</evidence>
<protein>
    <submittedName>
        <fullName evidence="2">Class I SAM-dependent methyltransferase</fullName>
    </submittedName>
</protein>
<dbReference type="Proteomes" id="UP001056539">
    <property type="component" value="Chromosome"/>
</dbReference>
<dbReference type="AlphaFoldDB" id="A0AAX3BE88"/>
<evidence type="ECO:0000313" key="2">
    <source>
        <dbReference type="EMBL" id="URA10435.1"/>
    </source>
</evidence>
<reference evidence="2" key="1">
    <citation type="submission" date="2021-04" db="EMBL/GenBank/DDBJ databases">
        <authorList>
            <person name="Postec A."/>
        </authorList>
    </citation>
    <scope>NUCLEOTIDE SEQUENCE</scope>
    <source>
        <strain evidence="2">F1F22</strain>
    </source>
</reference>
<dbReference type="InterPro" id="IPR013217">
    <property type="entry name" value="Methyltransf_12"/>
</dbReference>
<dbReference type="GO" id="GO:0008168">
    <property type="term" value="F:methyltransferase activity"/>
    <property type="evidence" value="ECO:0007669"/>
    <property type="project" value="UniProtKB-KW"/>
</dbReference>
<name>A0AAX3BE88_9SPIR</name>